<dbReference type="GO" id="GO:0005524">
    <property type="term" value="F:ATP binding"/>
    <property type="evidence" value="ECO:0007669"/>
    <property type="project" value="InterPro"/>
</dbReference>
<protein>
    <submittedName>
        <fullName evidence="2">Serine threonine-protein kinase</fullName>
    </submittedName>
</protein>
<evidence type="ECO:0000313" key="3">
    <source>
        <dbReference type="Proteomes" id="UP000183809"/>
    </source>
</evidence>
<dbReference type="GO" id="GO:0004674">
    <property type="term" value="F:protein serine/threonine kinase activity"/>
    <property type="evidence" value="ECO:0007669"/>
    <property type="project" value="TreeGrafter"/>
</dbReference>
<dbReference type="CDD" id="cd00180">
    <property type="entry name" value="PKc"/>
    <property type="match status" value="1"/>
</dbReference>
<sequence length="510" mass="57418">MSSSPGNQLLREEQTKELIQATVDRLSTVGTWVNRRARFNVDFCKIRQLGVGGEGSVSAMVHKPTGTLYAVKTVKQRYGPAMTPLPHNEVRILSLLMNVGEGKGLDNICKPADDSMWYPCTPEFTTQAIVLEYCELGSLHDYMSNDCWIDADPDSGINETGWRIPHEGLLRHLYTQMLAGLAFLHNGYGTTAFGGPGRPPIGRPPIIHRDLKPENVLVCPAKPGDHPALLTVKLSDFGGAAEVGAFPRARALDDGLYFFTTGYFAPEFLEPGVSRSSANMANDVFSIGATMYFCIYGAAPFVRDPERNVMHLRRRDMRKQTHRGGEALSHDFAICVCNAVTFAQNRKDAMTILERVRRDSPRYKQEFIEWMDEIEGPRIAKEEQEACEREAREAEKWEKLERDAVKVLPLMCFDPLCCDVLLPHTHRCRDAEQCYLANVEGHSHILFALQDTWADIRTHLVTDLDVVPLEEIKRALLFIELKAEAMDLLNGEAEDEDMAEVPDVPEQPWW</sequence>
<dbReference type="InterPro" id="IPR008271">
    <property type="entry name" value="Ser/Thr_kinase_AS"/>
</dbReference>
<dbReference type="InterPro" id="IPR000719">
    <property type="entry name" value="Prot_kinase_dom"/>
</dbReference>
<comment type="caution">
    <text evidence="2">The sequence shown here is derived from an EMBL/GenBank/DDBJ whole genome shotgun (WGS) entry which is preliminary data.</text>
</comment>
<dbReference type="GeneID" id="31010291"/>
<dbReference type="InterPro" id="IPR011009">
    <property type="entry name" value="Kinase-like_dom_sf"/>
</dbReference>
<organism evidence="2 3">
    <name type="scientific">Diplodia corticola</name>
    <dbReference type="NCBI Taxonomy" id="236234"/>
    <lineage>
        <taxon>Eukaryota</taxon>
        <taxon>Fungi</taxon>
        <taxon>Dikarya</taxon>
        <taxon>Ascomycota</taxon>
        <taxon>Pezizomycotina</taxon>
        <taxon>Dothideomycetes</taxon>
        <taxon>Dothideomycetes incertae sedis</taxon>
        <taxon>Botryosphaeriales</taxon>
        <taxon>Botryosphaeriaceae</taxon>
        <taxon>Diplodia</taxon>
    </lineage>
</organism>
<dbReference type="SMART" id="SM00220">
    <property type="entry name" value="S_TKc"/>
    <property type="match status" value="1"/>
</dbReference>
<keyword evidence="2" id="KW-0808">Transferase</keyword>
<dbReference type="PROSITE" id="PS00108">
    <property type="entry name" value="PROTEIN_KINASE_ST"/>
    <property type="match status" value="1"/>
</dbReference>
<dbReference type="GO" id="GO:0044773">
    <property type="term" value="P:mitotic DNA damage checkpoint signaling"/>
    <property type="evidence" value="ECO:0007669"/>
    <property type="project" value="TreeGrafter"/>
</dbReference>
<keyword evidence="3" id="KW-1185">Reference proteome</keyword>
<name>A0A1J9SKJ6_9PEZI</name>
<dbReference type="Gene3D" id="1.10.510.10">
    <property type="entry name" value="Transferase(Phosphotransferase) domain 1"/>
    <property type="match status" value="1"/>
</dbReference>
<accession>A0A1J9SKJ6</accession>
<evidence type="ECO:0000313" key="2">
    <source>
        <dbReference type="EMBL" id="OJD40268.1"/>
    </source>
</evidence>
<dbReference type="OrthoDB" id="310217at2759"/>
<dbReference type="PROSITE" id="PS50011">
    <property type="entry name" value="PROTEIN_KINASE_DOM"/>
    <property type="match status" value="1"/>
</dbReference>
<dbReference type="SUPFAM" id="SSF56112">
    <property type="entry name" value="Protein kinase-like (PK-like)"/>
    <property type="match status" value="1"/>
</dbReference>
<dbReference type="EMBL" id="MNUE01000001">
    <property type="protein sequence ID" value="OJD40268.1"/>
    <property type="molecule type" value="Genomic_DNA"/>
</dbReference>
<keyword evidence="2" id="KW-0418">Kinase</keyword>
<feature type="domain" description="Protein kinase" evidence="1">
    <location>
        <begin position="43"/>
        <end position="379"/>
    </location>
</feature>
<proteinExistence type="predicted"/>
<dbReference type="Pfam" id="PF00069">
    <property type="entry name" value="Pkinase"/>
    <property type="match status" value="1"/>
</dbReference>
<reference evidence="2 3" key="1">
    <citation type="submission" date="2016-10" db="EMBL/GenBank/DDBJ databases">
        <title>Proteomics and genomics reveal pathogen-plant mechanisms compatible with a hemibiotrophic lifestyle of Diplodia corticola.</title>
        <authorList>
            <person name="Fernandes I."/>
            <person name="De Jonge R."/>
            <person name="Van De Peer Y."/>
            <person name="Devreese B."/>
            <person name="Alves A."/>
            <person name="Esteves A.C."/>
        </authorList>
    </citation>
    <scope>NUCLEOTIDE SEQUENCE [LARGE SCALE GENOMIC DNA]</scope>
    <source>
        <strain evidence="2 3">CBS 112549</strain>
    </source>
</reference>
<dbReference type="PANTHER" id="PTHR44167:SF24">
    <property type="entry name" value="SERINE_THREONINE-PROTEIN KINASE CHK2"/>
    <property type="match status" value="1"/>
</dbReference>
<dbReference type="STRING" id="236234.A0A1J9SKJ6"/>
<evidence type="ECO:0000259" key="1">
    <source>
        <dbReference type="PROSITE" id="PS50011"/>
    </source>
</evidence>
<gene>
    <name evidence="2" type="ORF">BKCO1_1000615</name>
</gene>
<dbReference type="PANTHER" id="PTHR44167">
    <property type="entry name" value="OVARIAN-SPECIFIC SERINE/THREONINE-PROTEIN KINASE LOK-RELATED"/>
    <property type="match status" value="1"/>
</dbReference>
<dbReference type="Proteomes" id="UP000183809">
    <property type="component" value="Unassembled WGS sequence"/>
</dbReference>
<dbReference type="RefSeq" id="XP_020135111.1">
    <property type="nucleotide sequence ID" value="XM_020270032.1"/>
</dbReference>
<dbReference type="AlphaFoldDB" id="A0A1J9SKJ6"/>
<dbReference type="GO" id="GO:0005634">
    <property type="term" value="C:nucleus"/>
    <property type="evidence" value="ECO:0007669"/>
    <property type="project" value="TreeGrafter"/>
</dbReference>